<name>A0A2T2ZT09_9PEZI</name>
<dbReference type="EMBL" id="KZ678754">
    <property type="protein sequence ID" value="PSR75522.1"/>
    <property type="molecule type" value="Genomic_DNA"/>
</dbReference>
<proteinExistence type="predicted"/>
<evidence type="ECO:0000313" key="1">
    <source>
        <dbReference type="EMBL" id="PSR75522.1"/>
    </source>
</evidence>
<sequence length="151" mass="16928">MRHRTNNNNKKCQPGRAERPISARRLIDLALNCSSTDLAAHSPSQTHFHCIQTDLFLNTHKHSHTYAHISTSLEVRSSNKARNYKHKVAPCSHIRVHITLSSRRLFRSIHSLAHPSPLPSSALPQTMVLAADVAASIYIRLESANQLSSRI</sequence>
<accession>A0A2T2ZT09</accession>
<dbReference type="InParanoid" id="A0A2T2ZT09"/>
<reference evidence="1 2" key="1">
    <citation type="journal article" date="2018" name="Mycol. Prog.">
        <title>Coniella lustricola, a new species from submerged detritus.</title>
        <authorList>
            <person name="Raudabaugh D.B."/>
            <person name="Iturriaga T."/>
            <person name="Carver A."/>
            <person name="Mondo S."/>
            <person name="Pangilinan J."/>
            <person name="Lipzen A."/>
            <person name="He G."/>
            <person name="Amirebrahimi M."/>
            <person name="Grigoriev I.V."/>
            <person name="Miller A.N."/>
        </authorList>
    </citation>
    <scope>NUCLEOTIDE SEQUENCE [LARGE SCALE GENOMIC DNA]</scope>
    <source>
        <strain evidence="1 2">B22-T-1</strain>
    </source>
</reference>
<organism evidence="1 2">
    <name type="scientific">Coniella lustricola</name>
    <dbReference type="NCBI Taxonomy" id="2025994"/>
    <lineage>
        <taxon>Eukaryota</taxon>
        <taxon>Fungi</taxon>
        <taxon>Dikarya</taxon>
        <taxon>Ascomycota</taxon>
        <taxon>Pezizomycotina</taxon>
        <taxon>Sordariomycetes</taxon>
        <taxon>Sordariomycetidae</taxon>
        <taxon>Diaporthales</taxon>
        <taxon>Schizoparmaceae</taxon>
        <taxon>Coniella</taxon>
    </lineage>
</organism>
<evidence type="ECO:0000313" key="2">
    <source>
        <dbReference type="Proteomes" id="UP000241462"/>
    </source>
</evidence>
<dbReference type="Proteomes" id="UP000241462">
    <property type="component" value="Unassembled WGS sequence"/>
</dbReference>
<gene>
    <name evidence="1" type="ORF">BD289DRAFT_447557</name>
</gene>
<protein>
    <submittedName>
        <fullName evidence="1">Uncharacterized protein</fullName>
    </submittedName>
</protein>
<keyword evidence="2" id="KW-1185">Reference proteome</keyword>
<dbReference type="AlphaFoldDB" id="A0A2T2ZT09"/>